<dbReference type="OrthoDB" id="3062869at2759"/>
<keyword evidence="3" id="KW-1185">Reference proteome</keyword>
<dbReference type="EMBL" id="KN833531">
    <property type="protein sequence ID" value="KIM71061.1"/>
    <property type="molecule type" value="Genomic_DNA"/>
</dbReference>
<proteinExistence type="predicted"/>
<reference evidence="2 3" key="1">
    <citation type="submission" date="2014-04" db="EMBL/GenBank/DDBJ databases">
        <authorList>
            <consortium name="DOE Joint Genome Institute"/>
            <person name="Kuo A."/>
            <person name="Tarkka M."/>
            <person name="Buscot F."/>
            <person name="Kohler A."/>
            <person name="Nagy L.G."/>
            <person name="Floudas D."/>
            <person name="Copeland A."/>
            <person name="Barry K.W."/>
            <person name="Cichocki N."/>
            <person name="Veneault-Fourrey C."/>
            <person name="LaButti K."/>
            <person name="Lindquist E.A."/>
            <person name="Lipzen A."/>
            <person name="Lundell T."/>
            <person name="Morin E."/>
            <person name="Murat C."/>
            <person name="Sun H."/>
            <person name="Tunlid A."/>
            <person name="Henrissat B."/>
            <person name="Grigoriev I.V."/>
            <person name="Hibbett D.S."/>
            <person name="Martin F."/>
            <person name="Nordberg H.P."/>
            <person name="Cantor M.N."/>
            <person name="Hua S.X."/>
        </authorList>
    </citation>
    <scope>NUCLEOTIDE SEQUENCE [LARGE SCALE GENOMIC DNA]</scope>
    <source>
        <strain evidence="2 3">F 1598</strain>
    </source>
</reference>
<evidence type="ECO:0000313" key="3">
    <source>
        <dbReference type="Proteomes" id="UP000054166"/>
    </source>
</evidence>
<accession>A0A0C3ETC6</accession>
<dbReference type="SUPFAM" id="SSF53098">
    <property type="entry name" value="Ribonuclease H-like"/>
    <property type="match status" value="1"/>
</dbReference>
<dbReference type="InterPro" id="IPR012337">
    <property type="entry name" value="RNaseH-like_sf"/>
</dbReference>
<reference evidence="3" key="2">
    <citation type="submission" date="2015-01" db="EMBL/GenBank/DDBJ databases">
        <title>Evolutionary Origins and Diversification of the Mycorrhizal Mutualists.</title>
        <authorList>
            <consortium name="DOE Joint Genome Institute"/>
            <consortium name="Mycorrhizal Genomics Consortium"/>
            <person name="Kohler A."/>
            <person name="Kuo A."/>
            <person name="Nagy L.G."/>
            <person name="Floudas D."/>
            <person name="Copeland A."/>
            <person name="Barry K.W."/>
            <person name="Cichocki N."/>
            <person name="Veneault-Fourrey C."/>
            <person name="LaButti K."/>
            <person name="Lindquist E.A."/>
            <person name="Lipzen A."/>
            <person name="Lundell T."/>
            <person name="Morin E."/>
            <person name="Murat C."/>
            <person name="Riley R."/>
            <person name="Ohm R."/>
            <person name="Sun H."/>
            <person name="Tunlid A."/>
            <person name="Henrissat B."/>
            <person name="Grigoriev I.V."/>
            <person name="Hibbett D.S."/>
            <person name="Martin F."/>
        </authorList>
    </citation>
    <scope>NUCLEOTIDE SEQUENCE [LARGE SCALE GENOMIC DNA]</scope>
    <source>
        <strain evidence="3">F 1598</strain>
    </source>
</reference>
<gene>
    <name evidence="2" type="ORF">PILCRDRAFT_17427</name>
</gene>
<dbReference type="InterPro" id="IPR008906">
    <property type="entry name" value="HATC_C_dom"/>
</dbReference>
<dbReference type="GO" id="GO:0046983">
    <property type="term" value="F:protein dimerization activity"/>
    <property type="evidence" value="ECO:0007669"/>
    <property type="project" value="InterPro"/>
</dbReference>
<name>A0A0C3ETC6_PILCF</name>
<evidence type="ECO:0000259" key="1">
    <source>
        <dbReference type="Pfam" id="PF05699"/>
    </source>
</evidence>
<dbReference type="Pfam" id="PF05699">
    <property type="entry name" value="Dimer_Tnp_hAT"/>
    <property type="match status" value="1"/>
</dbReference>
<organism evidence="2 3">
    <name type="scientific">Piloderma croceum (strain F 1598)</name>
    <dbReference type="NCBI Taxonomy" id="765440"/>
    <lineage>
        <taxon>Eukaryota</taxon>
        <taxon>Fungi</taxon>
        <taxon>Dikarya</taxon>
        <taxon>Basidiomycota</taxon>
        <taxon>Agaricomycotina</taxon>
        <taxon>Agaricomycetes</taxon>
        <taxon>Agaricomycetidae</taxon>
        <taxon>Atheliales</taxon>
        <taxon>Atheliaceae</taxon>
        <taxon>Piloderma</taxon>
    </lineage>
</organism>
<dbReference type="AlphaFoldDB" id="A0A0C3ETC6"/>
<dbReference type="InParanoid" id="A0A0C3ETC6"/>
<feature type="domain" description="HAT C-terminal dimerisation" evidence="1">
    <location>
        <begin position="55"/>
        <end position="98"/>
    </location>
</feature>
<dbReference type="Proteomes" id="UP000054166">
    <property type="component" value="Unassembled WGS sequence"/>
</dbReference>
<sequence length="158" mass="17802">MSEPTVSSQPADNSTDPWLKEFNQYLDTADQIPEGQTLIEWPMHIAIRSGHLLKRDHLAIMASSVSSERAFSSAGITISKRRNRLKPDVVEALQCLKFMIKRDLFFRFDPSIAADEMQEEEEAASGLDSEVSDKNGKSWDEMWIVDNDNDEVEGVLGV</sequence>
<dbReference type="HOGENOM" id="CLU_1670062_0_0_1"/>
<protein>
    <recommendedName>
        <fullName evidence="1">HAT C-terminal dimerisation domain-containing protein</fullName>
    </recommendedName>
</protein>
<evidence type="ECO:0000313" key="2">
    <source>
        <dbReference type="EMBL" id="KIM71061.1"/>
    </source>
</evidence>